<evidence type="ECO:0000313" key="2">
    <source>
        <dbReference type="EMBL" id="KAK8921380.1"/>
    </source>
</evidence>
<sequence length="182" mass="20320">MKCCKPARCSLVADSLRLAAPVTTGFGWDDVAQEAEREDDDPSDLGGYFQKILNCNRGSELRSQFVPFVIEDEAVGHIHECFVHHLIKFEDVFTLSLDKARCADSRHVTLHPSLKTPDIRTRAVADVIKCLGDHIPGIRNELYPVTSAFGKRTYFSLERAAAPYFGIKVESKNVCLLTPKIL</sequence>
<dbReference type="AlphaFoldDB" id="A0AAP0AZU4"/>
<organism evidence="2 3">
    <name type="scientific">Platanthera zijinensis</name>
    <dbReference type="NCBI Taxonomy" id="2320716"/>
    <lineage>
        <taxon>Eukaryota</taxon>
        <taxon>Viridiplantae</taxon>
        <taxon>Streptophyta</taxon>
        <taxon>Embryophyta</taxon>
        <taxon>Tracheophyta</taxon>
        <taxon>Spermatophyta</taxon>
        <taxon>Magnoliopsida</taxon>
        <taxon>Liliopsida</taxon>
        <taxon>Asparagales</taxon>
        <taxon>Orchidaceae</taxon>
        <taxon>Orchidoideae</taxon>
        <taxon>Orchideae</taxon>
        <taxon>Orchidinae</taxon>
        <taxon>Platanthera</taxon>
    </lineage>
</organism>
<comment type="caution">
    <text evidence="2">The sequence shown here is derived from an EMBL/GenBank/DDBJ whole genome shotgun (WGS) entry which is preliminary data.</text>
</comment>
<accession>A0AAP0AZU4</accession>
<keyword evidence="3" id="KW-1185">Reference proteome</keyword>
<dbReference type="Proteomes" id="UP001418222">
    <property type="component" value="Unassembled WGS sequence"/>
</dbReference>
<dbReference type="Gene3D" id="3.30.750.160">
    <property type="match status" value="1"/>
</dbReference>
<reference evidence="2 3" key="1">
    <citation type="journal article" date="2022" name="Nat. Plants">
        <title>Genomes of leafy and leafless Platanthera orchids illuminate the evolution of mycoheterotrophy.</title>
        <authorList>
            <person name="Li M.H."/>
            <person name="Liu K.W."/>
            <person name="Li Z."/>
            <person name="Lu H.C."/>
            <person name="Ye Q.L."/>
            <person name="Zhang D."/>
            <person name="Wang J.Y."/>
            <person name="Li Y.F."/>
            <person name="Zhong Z.M."/>
            <person name="Liu X."/>
            <person name="Yu X."/>
            <person name="Liu D.K."/>
            <person name="Tu X.D."/>
            <person name="Liu B."/>
            <person name="Hao Y."/>
            <person name="Liao X.Y."/>
            <person name="Jiang Y.T."/>
            <person name="Sun W.H."/>
            <person name="Chen J."/>
            <person name="Chen Y.Q."/>
            <person name="Ai Y."/>
            <person name="Zhai J.W."/>
            <person name="Wu S.S."/>
            <person name="Zhou Z."/>
            <person name="Hsiao Y.Y."/>
            <person name="Wu W.L."/>
            <person name="Chen Y.Y."/>
            <person name="Lin Y.F."/>
            <person name="Hsu J.L."/>
            <person name="Li C.Y."/>
            <person name="Wang Z.W."/>
            <person name="Zhao X."/>
            <person name="Zhong W.Y."/>
            <person name="Ma X.K."/>
            <person name="Ma L."/>
            <person name="Huang J."/>
            <person name="Chen G.Z."/>
            <person name="Huang M.Z."/>
            <person name="Huang L."/>
            <person name="Peng D.H."/>
            <person name="Luo Y.B."/>
            <person name="Zou S.Q."/>
            <person name="Chen S.P."/>
            <person name="Lan S."/>
            <person name="Tsai W.C."/>
            <person name="Van de Peer Y."/>
            <person name="Liu Z.J."/>
        </authorList>
    </citation>
    <scope>NUCLEOTIDE SEQUENCE [LARGE SCALE GENOMIC DNA]</scope>
    <source>
        <strain evidence="2">Lor287</strain>
    </source>
</reference>
<dbReference type="Pfam" id="PF15916">
    <property type="entry name" value="DUF4743"/>
    <property type="match status" value="1"/>
</dbReference>
<dbReference type="InterPro" id="IPR031804">
    <property type="entry name" value="DUF4743"/>
</dbReference>
<proteinExistence type="predicted"/>
<dbReference type="EMBL" id="JBBWWQ010000018">
    <property type="protein sequence ID" value="KAK8921380.1"/>
    <property type="molecule type" value="Genomic_DNA"/>
</dbReference>
<evidence type="ECO:0000313" key="3">
    <source>
        <dbReference type="Proteomes" id="UP001418222"/>
    </source>
</evidence>
<gene>
    <name evidence="2" type="ORF">KSP39_PZI019995</name>
</gene>
<name>A0AAP0AZU4_9ASPA</name>
<feature type="domain" description="DUF4743" evidence="1">
    <location>
        <begin position="48"/>
        <end position="168"/>
    </location>
</feature>
<evidence type="ECO:0000259" key="1">
    <source>
        <dbReference type="Pfam" id="PF15916"/>
    </source>
</evidence>
<protein>
    <recommendedName>
        <fullName evidence="1">DUF4743 domain-containing protein</fullName>
    </recommendedName>
</protein>